<reference evidence="2" key="1">
    <citation type="journal article" date="2018" name="Nat. Microbiol.">
        <title>Leveraging single-cell genomics to expand the fungal tree of life.</title>
        <authorList>
            <person name="Ahrendt S.R."/>
            <person name="Quandt C.A."/>
            <person name="Ciobanu D."/>
            <person name="Clum A."/>
            <person name="Salamov A."/>
            <person name="Andreopoulos B."/>
            <person name="Cheng J.F."/>
            <person name="Woyke T."/>
            <person name="Pelin A."/>
            <person name="Henrissat B."/>
            <person name="Reynolds N.K."/>
            <person name="Benny G.L."/>
            <person name="Smith M.E."/>
            <person name="James T.Y."/>
            <person name="Grigoriev I.V."/>
        </authorList>
    </citation>
    <scope>NUCLEOTIDE SEQUENCE [LARGE SCALE GENOMIC DNA]</scope>
    <source>
        <strain evidence="2">ATCC 52028</strain>
    </source>
</reference>
<feature type="non-terminal residue" evidence="1">
    <location>
        <position position="1"/>
    </location>
</feature>
<dbReference type="AlphaFoldDB" id="A0A4P9X7B9"/>
<evidence type="ECO:0000313" key="2">
    <source>
        <dbReference type="Proteomes" id="UP000274922"/>
    </source>
</evidence>
<name>A0A4P9X7B9_9FUNG</name>
<gene>
    <name evidence="1" type="ORF">CXG81DRAFT_19212</name>
</gene>
<accession>A0A4P9X7B9</accession>
<protein>
    <submittedName>
        <fullName evidence="1">Uncharacterized protein</fullName>
    </submittedName>
</protein>
<keyword evidence="2" id="KW-1185">Reference proteome</keyword>
<evidence type="ECO:0000313" key="1">
    <source>
        <dbReference type="EMBL" id="RKP00940.1"/>
    </source>
</evidence>
<organism evidence="1 2">
    <name type="scientific">Caulochytrium protostelioides</name>
    <dbReference type="NCBI Taxonomy" id="1555241"/>
    <lineage>
        <taxon>Eukaryota</taxon>
        <taxon>Fungi</taxon>
        <taxon>Fungi incertae sedis</taxon>
        <taxon>Chytridiomycota</taxon>
        <taxon>Chytridiomycota incertae sedis</taxon>
        <taxon>Chytridiomycetes</taxon>
        <taxon>Caulochytriales</taxon>
        <taxon>Caulochytriaceae</taxon>
        <taxon>Caulochytrium</taxon>
    </lineage>
</organism>
<dbReference type="EMBL" id="ML014192">
    <property type="protein sequence ID" value="RKP00940.1"/>
    <property type="molecule type" value="Genomic_DNA"/>
</dbReference>
<proteinExistence type="predicted"/>
<sequence>AVEATVAGSVETLAETPAKHLARRERNRNKPRFTKTMICDVKQAMANYAAQQAAEASKPVEADLSITDAVTSTDFSDEPLWHVSPIHIAPLHPETSIVSTIGTVGSALTCDNDSASSLNSLLEPDSPCTLTGELSSSPTYPISMPISPPVLTLDLDISDSLDPLGFFDLSIDLLVQPSATNGSNFSPSELSSVEFTTPSCPARGHASINVIGYADATEPAATLSLDSSASGPLVYPAAPAIDDSEVVRKLSDARPVVASASHVVYEDGSITKPTVAEPFFGYGIMIDVIPQPYGTTTVMNREYHIRMVPTLRQSKLMKSLCKAKRTLQKLGRLVCGRRY</sequence>
<dbReference type="Proteomes" id="UP000274922">
    <property type="component" value="Unassembled WGS sequence"/>
</dbReference>